<proteinExistence type="predicted"/>
<gene>
    <name evidence="1" type="ORF">DIU31_024110</name>
</gene>
<reference evidence="1 2" key="1">
    <citation type="submission" date="2019-08" db="EMBL/GenBank/DDBJ databases">
        <title>Comparative genome analysis confer to the adaptation heavy metal polluted environment.</title>
        <authorList>
            <person name="Li Y."/>
        </authorList>
    </citation>
    <scope>NUCLEOTIDE SEQUENCE [LARGE SCALE GENOMIC DNA]</scope>
    <source>
        <strain evidence="1 2">P2</strain>
    </source>
</reference>
<dbReference type="Proteomes" id="UP000250557">
    <property type="component" value="Chromosome"/>
</dbReference>
<name>A0AAE6JIK7_9SPHI</name>
<accession>A0AAE6JIK7</accession>
<dbReference type="SUPFAM" id="SSF48452">
    <property type="entry name" value="TPR-like"/>
    <property type="match status" value="1"/>
</dbReference>
<organism evidence="1 2">
    <name type="scientific">Mucilaginibacter rubeus</name>
    <dbReference type="NCBI Taxonomy" id="2027860"/>
    <lineage>
        <taxon>Bacteria</taxon>
        <taxon>Pseudomonadati</taxon>
        <taxon>Bacteroidota</taxon>
        <taxon>Sphingobacteriia</taxon>
        <taxon>Sphingobacteriales</taxon>
        <taxon>Sphingobacteriaceae</taxon>
        <taxon>Mucilaginibacter</taxon>
    </lineage>
</organism>
<dbReference type="InterPro" id="IPR041662">
    <property type="entry name" value="SusD-like_2"/>
</dbReference>
<evidence type="ECO:0000313" key="1">
    <source>
        <dbReference type="EMBL" id="QEM06447.1"/>
    </source>
</evidence>
<dbReference type="InterPro" id="IPR011990">
    <property type="entry name" value="TPR-like_helical_dom_sf"/>
</dbReference>
<keyword evidence="1" id="KW-0449">Lipoprotein</keyword>
<dbReference type="Gene3D" id="1.25.40.390">
    <property type="match status" value="1"/>
</dbReference>
<evidence type="ECO:0000313" key="2">
    <source>
        <dbReference type="Proteomes" id="UP000250557"/>
    </source>
</evidence>
<dbReference type="Pfam" id="PF12771">
    <property type="entry name" value="SusD-like_2"/>
    <property type="match status" value="1"/>
</dbReference>
<dbReference type="AlphaFoldDB" id="A0AAE6JIK7"/>
<dbReference type="EMBL" id="CP043451">
    <property type="protein sequence ID" value="QEM06447.1"/>
    <property type="molecule type" value="Genomic_DNA"/>
</dbReference>
<sequence>MNQGDQIMKKIIKYPLTFIVLLAIGMTSCKKEFQKLNKNPNTLEVANDPSLVGNIEVNSFFNSAYNAWTLGNGMSQYATFSQSYYNTLARYIPASNQPYWQVLYTDARDANQVITDSKANGNTAMQAVGLILRSYSFAQLTDLWGDIPFKNALQGQNGNFAASYDGQQTVYTDPALGVLPSLRAADSLLKSSVTAITGDLIYAGDITKWRKFCNALRLRYLLRASSKLSSAAAEMQKIVSDGTIFQSASESAELTLPSSVPYAFPSITERSGDYSIKYLNTLLYNFFVNTGDQQRLTLLFAKNVTNQNATGFNFSYYGGMPIVSDANTAQVNSASGFNSSIFLSSPSSPVLKARVITYQEVEFILAEASLKGLITTGSAATYYVNGITGAYADYGIDAVSTAAYLSNPSVVYNPANALNQIITQKWVGNFDVGFEGWIEYRRTGIPAFDAASANLNGGKISTRFLYPPDEQTINAVNYKAELQVQGGTESTSYKAWWEK</sequence>
<protein>
    <submittedName>
        <fullName evidence="1">SusD/RagB family nutrient-binding outer membrane lipoprotein</fullName>
    </submittedName>
</protein>